<name>A0A0M0HMX6_VIBNE</name>
<evidence type="ECO:0000256" key="1">
    <source>
        <dbReference type="SAM" id="Phobius"/>
    </source>
</evidence>
<dbReference type="Proteomes" id="UP000037515">
    <property type="component" value="Unassembled WGS sequence"/>
</dbReference>
<dbReference type="EMBL" id="LHPJ01000008">
    <property type="protein sequence ID" value="KOO03157.1"/>
    <property type="molecule type" value="Genomic_DNA"/>
</dbReference>
<dbReference type="RefSeq" id="WP_053395942.1">
    <property type="nucleotide sequence ID" value="NZ_CANLZT010000001.1"/>
</dbReference>
<evidence type="ECO:0000313" key="3">
    <source>
        <dbReference type="Proteomes" id="UP000037515"/>
    </source>
</evidence>
<feature type="transmembrane region" description="Helical" evidence="1">
    <location>
        <begin position="47"/>
        <end position="69"/>
    </location>
</feature>
<keyword evidence="1" id="KW-0812">Transmembrane</keyword>
<organism evidence="2 3">
    <name type="scientific">Vibrio nereis</name>
    <dbReference type="NCBI Taxonomy" id="693"/>
    <lineage>
        <taxon>Bacteria</taxon>
        <taxon>Pseudomonadati</taxon>
        <taxon>Pseudomonadota</taxon>
        <taxon>Gammaproteobacteria</taxon>
        <taxon>Vibrionales</taxon>
        <taxon>Vibrionaceae</taxon>
        <taxon>Vibrio</taxon>
    </lineage>
</organism>
<keyword evidence="1" id="KW-1133">Transmembrane helix</keyword>
<reference evidence="3" key="1">
    <citation type="submission" date="2015-08" db="EMBL/GenBank/DDBJ databases">
        <title>Vibrio galatheae sp. nov., a novel member of the Vibrionaceae family isolated from the Solomon Islands.</title>
        <authorList>
            <person name="Giubergia S."/>
            <person name="Machado H."/>
            <person name="Mateiu R.V."/>
            <person name="Gram L."/>
        </authorList>
    </citation>
    <scope>NUCLEOTIDE SEQUENCE [LARGE SCALE GENOMIC DNA]</scope>
    <source>
        <strain evidence="3">DSM 19584</strain>
    </source>
</reference>
<feature type="transmembrane region" description="Helical" evidence="1">
    <location>
        <begin position="81"/>
        <end position="102"/>
    </location>
</feature>
<dbReference type="Pfam" id="PF19942">
    <property type="entry name" value="DUF6404"/>
    <property type="match status" value="1"/>
</dbReference>
<dbReference type="AlphaFoldDB" id="A0A0M0HMX6"/>
<accession>A0A0M0HMX6</accession>
<dbReference type="InterPro" id="IPR045644">
    <property type="entry name" value="DUF6404"/>
</dbReference>
<dbReference type="PATRIC" id="fig|693.5.peg.2339"/>
<comment type="caution">
    <text evidence="2">The sequence shown here is derived from an EMBL/GenBank/DDBJ whole genome shotgun (WGS) entry which is preliminary data.</text>
</comment>
<keyword evidence="1" id="KW-0472">Membrane</keyword>
<evidence type="ECO:0000313" key="2">
    <source>
        <dbReference type="EMBL" id="KOO03157.1"/>
    </source>
</evidence>
<protein>
    <submittedName>
        <fullName evidence="2">Uncharacterized protein</fullName>
    </submittedName>
</protein>
<gene>
    <name evidence="2" type="ORF">AKJ17_11420</name>
</gene>
<proteinExistence type="predicted"/>
<sequence length="115" mass="13606">MSYDTKMDKAVDELERAGIRSSSHHAFSHKFLRKLGVKVRPSYYEPIWRNFLVLGVEFFVLFFIFSVIFRYDPPTDTYLTLANEVMMGTSAYALLMSMYYIFMARRCNLSKWESL</sequence>
<keyword evidence="3" id="KW-1185">Reference proteome</keyword>
<dbReference type="OrthoDB" id="7870117at2"/>